<evidence type="ECO:0000313" key="1">
    <source>
        <dbReference type="EMBL" id="KFB50671.1"/>
    </source>
</evidence>
<name>A0A084WKC7_ANOSI</name>
<dbReference type="AlphaFoldDB" id="A0A084WKC7"/>
<accession>A0A084WKC7</accession>
<proteinExistence type="predicted"/>
<sequence length="65" mass="7458">MIIVSALREATQRETFRGDAPQGRMDAMGWQEILLVSERYKSFDEAICSYRQSNYVNASLEPVND</sequence>
<keyword evidence="3" id="KW-1185">Reference proteome</keyword>
<dbReference type="EMBL" id="KE525349">
    <property type="protein sequence ID" value="KFB50671.1"/>
    <property type="molecule type" value="Genomic_DNA"/>
</dbReference>
<reference evidence="2" key="2">
    <citation type="submission" date="2020-05" db="UniProtKB">
        <authorList>
            <consortium name="EnsemblMetazoa"/>
        </authorList>
    </citation>
    <scope>IDENTIFICATION</scope>
</reference>
<dbReference type="Proteomes" id="UP000030765">
    <property type="component" value="Unassembled WGS sequence"/>
</dbReference>
<organism evidence="1">
    <name type="scientific">Anopheles sinensis</name>
    <name type="common">Mosquito</name>
    <dbReference type="NCBI Taxonomy" id="74873"/>
    <lineage>
        <taxon>Eukaryota</taxon>
        <taxon>Metazoa</taxon>
        <taxon>Ecdysozoa</taxon>
        <taxon>Arthropoda</taxon>
        <taxon>Hexapoda</taxon>
        <taxon>Insecta</taxon>
        <taxon>Pterygota</taxon>
        <taxon>Neoptera</taxon>
        <taxon>Endopterygota</taxon>
        <taxon>Diptera</taxon>
        <taxon>Nematocera</taxon>
        <taxon>Culicoidea</taxon>
        <taxon>Culicidae</taxon>
        <taxon>Anophelinae</taxon>
        <taxon>Anopheles</taxon>
    </lineage>
</organism>
<evidence type="ECO:0000313" key="2">
    <source>
        <dbReference type="EnsemblMetazoa" id="ASIC018707-PA"/>
    </source>
</evidence>
<gene>
    <name evidence="1" type="ORF">ZHAS_00018707</name>
</gene>
<dbReference type="EMBL" id="ATLV01024108">
    <property type="status" value="NOT_ANNOTATED_CDS"/>
    <property type="molecule type" value="Genomic_DNA"/>
</dbReference>
<evidence type="ECO:0000313" key="3">
    <source>
        <dbReference type="Proteomes" id="UP000030765"/>
    </source>
</evidence>
<reference evidence="1 3" key="1">
    <citation type="journal article" date="2014" name="BMC Genomics">
        <title>Genome sequence of Anopheles sinensis provides insight into genetics basis of mosquito competence for malaria parasites.</title>
        <authorList>
            <person name="Zhou D."/>
            <person name="Zhang D."/>
            <person name="Ding G."/>
            <person name="Shi L."/>
            <person name="Hou Q."/>
            <person name="Ye Y."/>
            <person name="Xu Y."/>
            <person name="Zhou H."/>
            <person name="Xiong C."/>
            <person name="Li S."/>
            <person name="Yu J."/>
            <person name="Hong S."/>
            <person name="Yu X."/>
            <person name="Zou P."/>
            <person name="Chen C."/>
            <person name="Chang X."/>
            <person name="Wang W."/>
            <person name="Lv Y."/>
            <person name="Sun Y."/>
            <person name="Ma L."/>
            <person name="Shen B."/>
            <person name="Zhu C."/>
        </authorList>
    </citation>
    <scope>NUCLEOTIDE SEQUENCE [LARGE SCALE GENOMIC DNA]</scope>
</reference>
<protein>
    <submittedName>
        <fullName evidence="1 2">Aldehyde dehydrogenase</fullName>
    </submittedName>
</protein>
<dbReference type="EnsemblMetazoa" id="ASIC018707-RA">
    <property type="protein sequence ID" value="ASIC018707-PA"/>
    <property type="gene ID" value="ASIC018707"/>
</dbReference>
<dbReference type="VEuPathDB" id="VectorBase:ASIC018707"/>